<keyword evidence="4" id="KW-1185">Reference proteome</keyword>
<protein>
    <submittedName>
        <fullName evidence="3">BAT2 domain protein</fullName>
    </submittedName>
</protein>
<dbReference type="InterPro" id="IPR056700">
    <property type="entry name" value="DUF7798"/>
</dbReference>
<proteinExistence type="predicted"/>
<sequence>MADDSKKSESEVKPEIEESPAAEAQKSSPVKEAAAAGGGWGGWGFSLSYLSDLQKAAAEAAEEISRNAVEAARTAAKSISETVAEDSESSKEDDTEVSAVEEETDDEEDKRRKTALDKLEKVSEESFLSQGLKVIDTSVETFASGAWQALGTAWKGIENSATNLADSIQHGGQPGATGSVAPSLLETGKAFTAKGMLVLEQVGKETMDLLISETGILVDKKTDGNEDEDQLLEEISFDRCFYIYGGPEQLEELEALSNHYALLYNRRKAKLSSEEKSIYDGKLKEVQSIFDLGAEIDGNVAYSEKGKEKEAGNDGSMNELKKLHDSSVRKAAELAAGFASALAGLAPNDIIQRTSGRLDTIHSEGVHRLSEICCFAVTQLLMLGKSMTIISNANKPQDQEIEEETMKIDWPEDSVERAKIIRTKAQSMTENMEAIFNGFITGISDVAESYSAAIKSASAESQGLPQKSIQEKASSFVEHLRADHSTAVGKMQDGLQYLTYLVLSTSMPAAA</sequence>
<dbReference type="Pfam" id="PF25074">
    <property type="entry name" value="DUF7798"/>
    <property type="match status" value="1"/>
</dbReference>
<dbReference type="PANTHER" id="PTHR36011">
    <property type="entry name" value="BAT2 DOMAIN PROTEIN"/>
    <property type="match status" value="1"/>
</dbReference>
<feature type="region of interest" description="Disordered" evidence="1">
    <location>
        <begin position="1"/>
        <end position="37"/>
    </location>
</feature>
<evidence type="ECO:0000313" key="4">
    <source>
        <dbReference type="Proteomes" id="UP001190926"/>
    </source>
</evidence>
<evidence type="ECO:0000256" key="1">
    <source>
        <dbReference type="SAM" id="MobiDB-lite"/>
    </source>
</evidence>
<accession>A0AAD4PBI8</accession>
<dbReference type="EMBL" id="SDAM02000052">
    <property type="protein sequence ID" value="KAH6834219.1"/>
    <property type="molecule type" value="Genomic_DNA"/>
</dbReference>
<dbReference type="PANTHER" id="PTHR36011:SF1">
    <property type="entry name" value="BAT2 DOMAIN PROTEIN"/>
    <property type="match status" value="1"/>
</dbReference>
<evidence type="ECO:0000259" key="2">
    <source>
        <dbReference type="Pfam" id="PF25074"/>
    </source>
</evidence>
<evidence type="ECO:0000313" key="3">
    <source>
        <dbReference type="EMBL" id="KAH6834219.1"/>
    </source>
</evidence>
<gene>
    <name evidence="3" type="ORF">C2S53_004582</name>
</gene>
<name>A0AAD4PBI8_PERFH</name>
<reference evidence="3 4" key="1">
    <citation type="journal article" date="2021" name="Nat. Commun.">
        <title>Incipient diploidization of the medicinal plant Perilla within 10,000 years.</title>
        <authorList>
            <person name="Zhang Y."/>
            <person name="Shen Q."/>
            <person name="Leng L."/>
            <person name="Zhang D."/>
            <person name="Chen S."/>
            <person name="Shi Y."/>
            <person name="Ning Z."/>
            <person name="Chen S."/>
        </authorList>
    </citation>
    <scope>NUCLEOTIDE SEQUENCE [LARGE SCALE GENOMIC DNA]</scope>
    <source>
        <strain evidence="4">cv. PC099</strain>
    </source>
</reference>
<feature type="compositionally biased region" description="Acidic residues" evidence="1">
    <location>
        <begin position="83"/>
        <end position="108"/>
    </location>
</feature>
<dbReference type="AlphaFoldDB" id="A0AAD4PBI8"/>
<feature type="compositionally biased region" description="Basic and acidic residues" evidence="1">
    <location>
        <begin position="1"/>
        <end position="16"/>
    </location>
</feature>
<feature type="domain" description="DUF7798" evidence="2">
    <location>
        <begin position="235"/>
        <end position="507"/>
    </location>
</feature>
<dbReference type="Proteomes" id="UP001190926">
    <property type="component" value="Unassembled WGS sequence"/>
</dbReference>
<feature type="region of interest" description="Disordered" evidence="1">
    <location>
        <begin position="60"/>
        <end position="112"/>
    </location>
</feature>
<organism evidence="3 4">
    <name type="scientific">Perilla frutescens var. hirtella</name>
    <name type="common">Perilla citriodora</name>
    <name type="synonym">Perilla setoyensis</name>
    <dbReference type="NCBI Taxonomy" id="608512"/>
    <lineage>
        <taxon>Eukaryota</taxon>
        <taxon>Viridiplantae</taxon>
        <taxon>Streptophyta</taxon>
        <taxon>Embryophyta</taxon>
        <taxon>Tracheophyta</taxon>
        <taxon>Spermatophyta</taxon>
        <taxon>Magnoliopsida</taxon>
        <taxon>eudicotyledons</taxon>
        <taxon>Gunneridae</taxon>
        <taxon>Pentapetalae</taxon>
        <taxon>asterids</taxon>
        <taxon>lamiids</taxon>
        <taxon>Lamiales</taxon>
        <taxon>Lamiaceae</taxon>
        <taxon>Nepetoideae</taxon>
        <taxon>Elsholtzieae</taxon>
        <taxon>Perilla</taxon>
    </lineage>
</organism>
<comment type="caution">
    <text evidence="3">The sequence shown here is derived from an EMBL/GenBank/DDBJ whole genome shotgun (WGS) entry which is preliminary data.</text>
</comment>